<dbReference type="Gene3D" id="1.20.1730.10">
    <property type="entry name" value="Sodium/glucose cotransporter"/>
    <property type="match status" value="1"/>
</dbReference>
<feature type="transmembrane region" description="Helical" evidence="7">
    <location>
        <begin position="345"/>
        <end position="369"/>
    </location>
</feature>
<sequence>MGALSAIDYAVVLVYLAATIAIGLWASVYIRTGREFFLAGRTLPWWAIGTSLVATDIGGTDLIGVGGMAYRYGLAIGNFEWIGCVPAMIVAAFVFIPHFWRCGITTLPEFLERRFDVRVRTAVAVSWLLFMACNLGVMLLASARLMEALAGWSVLTTILVVGCLVCFYTLSGGLAAVVYTDLLQGLVMIGGCALVVVLGLMQVGGWSALEQQVQQQVTAATAHAASPVGSTPAEPRFEHFELVLPVDTPSPFPWPGILFGLALIISPAYWIGNQAIVQRALGARSEFEAKASYVWGALLKNVIPVIIAVPGLIAITQFPGLTGDRIDHALPLLIGKLLPAGLKGAFLAAFLAALMSSIDSYLNSAATIVTHDLYLRFLRPTADERRLLQIGRAVTLGLTVWAIVFALQLQRLDQGIYAVFQTLMSFFSGPAFAILLAGLISRAANRHGALAGFTAGVGTAVTLYLLNHPVICGRFDWQPLFRIEEPFLYYSIWAFLVAVAATAAVSYLTAPDPPEKLRLVLGGHRSGEGA</sequence>
<feature type="transmembrane region" description="Helical" evidence="7">
    <location>
        <begin position="149"/>
        <end position="170"/>
    </location>
</feature>
<gene>
    <name evidence="8" type="ORF">ENS64_02810</name>
</gene>
<evidence type="ECO:0000256" key="2">
    <source>
        <dbReference type="ARBA" id="ARBA00006434"/>
    </source>
</evidence>
<keyword evidence="5 7" id="KW-0472">Membrane</keyword>
<evidence type="ECO:0000256" key="7">
    <source>
        <dbReference type="SAM" id="Phobius"/>
    </source>
</evidence>
<dbReference type="GO" id="GO:0005412">
    <property type="term" value="F:D-glucose:sodium symporter activity"/>
    <property type="evidence" value="ECO:0007669"/>
    <property type="project" value="TreeGrafter"/>
</dbReference>
<dbReference type="PANTHER" id="PTHR11819:SF195">
    <property type="entry name" value="SODIUM_GLUCOSE COTRANSPORTER 4"/>
    <property type="match status" value="1"/>
</dbReference>
<keyword evidence="3 7" id="KW-0812">Transmembrane</keyword>
<feature type="transmembrane region" description="Helical" evidence="7">
    <location>
        <begin position="390"/>
        <end position="409"/>
    </location>
</feature>
<evidence type="ECO:0000256" key="4">
    <source>
        <dbReference type="ARBA" id="ARBA00022989"/>
    </source>
</evidence>
<feature type="transmembrane region" description="Helical" evidence="7">
    <location>
        <begin position="42"/>
        <end position="59"/>
    </location>
</feature>
<feature type="transmembrane region" description="Helical" evidence="7">
    <location>
        <begin position="121"/>
        <end position="143"/>
    </location>
</feature>
<feature type="transmembrane region" description="Helical" evidence="7">
    <location>
        <begin position="449"/>
        <end position="467"/>
    </location>
</feature>
<feature type="transmembrane region" description="Helical" evidence="7">
    <location>
        <begin position="487"/>
        <end position="508"/>
    </location>
</feature>
<organism evidence="8">
    <name type="scientific">Schlesneria paludicola</name>
    <dbReference type="NCBI Taxonomy" id="360056"/>
    <lineage>
        <taxon>Bacteria</taxon>
        <taxon>Pseudomonadati</taxon>
        <taxon>Planctomycetota</taxon>
        <taxon>Planctomycetia</taxon>
        <taxon>Planctomycetales</taxon>
        <taxon>Planctomycetaceae</taxon>
        <taxon>Schlesneria</taxon>
    </lineage>
</organism>
<keyword evidence="4 7" id="KW-1133">Transmembrane helix</keyword>
<comment type="caution">
    <text evidence="8">The sequence shown here is derived from an EMBL/GenBank/DDBJ whole genome shotgun (WGS) entry which is preliminary data.</text>
</comment>
<feature type="transmembrane region" description="Helical" evidence="7">
    <location>
        <begin position="182"/>
        <end position="201"/>
    </location>
</feature>
<evidence type="ECO:0000256" key="3">
    <source>
        <dbReference type="ARBA" id="ARBA00022692"/>
    </source>
</evidence>
<dbReference type="EMBL" id="DSVQ01000006">
    <property type="protein sequence ID" value="HGT38189.1"/>
    <property type="molecule type" value="Genomic_DNA"/>
</dbReference>
<evidence type="ECO:0000256" key="5">
    <source>
        <dbReference type="ARBA" id="ARBA00023136"/>
    </source>
</evidence>
<evidence type="ECO:0000313" key="8">
    <source>
        <dbReference type="EMBL" id="HGT38189.1"/>
    </source>
</evidence>
<comment type="subcellular location">
    <subcellularLocation>
        <location evidence="1">Membrane</location>
        <topology evidence="1">Multi-pass membrane protein</topology>
    </subcellularLocation>
</comment>
<evidence type="ECO:0000256" key="6">
    <source>
        <dbReference type="RuleBase" id="RU362091"/>
    </source>
</evidence>
<accession>A0A7C4QPS3</accession>
<dbReference type="PANTHER" id="PTHR11819">
    <property type="entry name" value="SOLUTE CARRIER FAMILY 5"/>
    <property type="match status" value="1"/>
</dbReference>
<protein>
    <submittedName>
        <fullName evidence="8">Sodium transporter</fullName>
    </submittedName>
</protein>
<dbReference type="PROSITE" id="PS50283">
    <property type="entry name" value="NA_SOLUT_SYMP_3"/>
    <property type="match status" value="1"/>
</dbReference>
<proteinExistence type="inferred from homology"/>
<dbReference type="AlphaFoldDB" id="A0A7C4QPS3"/>
<comment type="similarity">
    <text evidence="2 6">Belongs to the sodium:solute symporter (SSF) (TC 2.A.21) family.</text>
</comment>
<dbReference type="GO" id="GO:0005886">
    <property type="term" value="C:plasma membrane"/>
    <property type="evidence" value="ECO:0007669"/>
    <property type="project" value="TreeGrafter"/>
</dbReference>
<dbReference type="InterPro" id="IPR038377">
    <property type="entry name" value="Na/Glc_symporter_sf"/>
</dbReference>
<reference evidence="8" key="1">
    <citation type="journal article" date="2020" name="mSystems">
        <title>Genome- and Community-Level Interaction Insights into Carbon Utilization and Element Cycling Functions of Hydrothermarchaeota in Hydrothermal Sediment.</title>
        <authorList>
            <person name="Zhou Z."/>
            <person name="Liu Y."/>
            <person name="Xu W."/>
            <person name="Pan J."/>
            <person name="Luo Z.H."/>
            <person name="Li M."/>
        </authorList>
    </citation>
    <scope>NUCLEOTIDE SEQUENCE [LARGE SCALE GENOMIC DNA]</scope>
    <source>
        <strain evidence="8">SpSt-508</strain>
    </source>
</reference>
<feature type="transmembrane region" description="Helical" evidence="7">
    <location>
        <begin position="6"/>
        <end position="30"/>
    </location>
</feature>
<evidence type="ECO:0000256" key="1">
    <source>
        <dbReference type="ARBA" id="ARBA00004141"/>
    </source>
</evidence>
<name>A0A7C4QPS3_9PLAN</name>
<dbReference type="InterPro" id="IPR001734">
    <property type="entry name" value="Na/solute_symporter"/>
</dbReference>
<feature type="transmembrane region" description="Helical" evidence="7">
    <location>
        <begin position="252"/>
        <end position="272"/>
    </location>
</feature>
<dbReference type="NCBIfam" id="TIGR00813">
    <property type="entry name" value="sss"/>
    <property type="match status" value="1"/>
</dbReference>
<dbReference type="Pfam" id="PF00474">
    <property type="entry name" value="SSF"/>
    <property type="match status" value="1"/>
</dbReference>
<feature type="transmembrane region" description="Helical" evidence="7">
    <location>
        <begin position="293"/>
        <end position="315"/>
    </location>
</feature>
<feature type="transmembrane region" description="Helical" evidence="7">
    <location>
        <begin position="415"/>
        <end position="437"/>
    </location>
</feature>
<feature type="transmembrane region" description="Helical" evidence="7">
    <location>
        <begin position="79"/>
        <end position="100"/>
    </location>
</feature>